<dbReference type="Proteomes" id="UP000320461">
    <property type="component" value="Unassembled WGS sequence"/>
</dbReference>
<name>A0A4Y3KLS5_9CELL</name>
<dbReference type="SUPFAM" id="SSF46689">
    <property type="entry name" value="Homeodomain-like"/>
    <property type="match status" value="1"/>
</dbReference>
<evidence type="ECO:0000256" key="1">
    <source>
        <dbReference type="ARBA" id="ARBA00023125"/>
    </source>
</evidence>
<dbReference type="GO" id="GO:0000976">
    <property type="term" value="F:transcription cis-regulatory region binding"/>
    <property type="evidence" value="ECO:0007669"/>
    <property type="project" value="TreeGrafter"/>
</dbReference>
<dbReference type="Gene3D" id="1.10.357.10">
    <property type="entry name" value="Tetracycline Repressor, domain 2"/>
    <property type="match status" value="1"/>
</dbReference>
<dbReference type="EMBL" id="BJLQ01000013">
    <property type="protein sequence ID" value="GEA84334.1"/>
    <property type="molecule type" value="Genomic_DNA"/>
</dbReference>
<evidence type="ECO:0000256" key="2">
    <source>
        <dbReference type="PROSITE-ProRule" id="PRU00335"/>
    </source>
</evidence>
<keyword evidence="1 2" id="KW-0238">DNA-binding</keyword>
<reference evidence="4 5" key="1">
    <citation type="submission" date="2019-06" db="EMBL/GenBank/DDBJ databases">
        <title>Whole genome shotgun sequence of Cellulomonas gelida NBRC 3748.</title>
        <authorList>
            <person name="Hosoyama A."/>
            <person name="Uohara A."/>
            <person name="Ohji S."/>
            <person name="Ichikawa N."/>
        </authorList>
    </citation>
    <scope>NUCLEOTIDE SEQUENCE [LARGE SCALE GENOMIC DNA]</scope>
    <source>
        <strain evidence="4 5">NBRC 3748</strain>
    </source>
</reference>
<dbReference type="GO" id="GO:0003700">
    <property type="term" value="F:DNA-binding transcription factor activity"/>
    <property type="evidence" value="ECO:0007669"/>
    <property type="project" value="TreeGrafter"/>
</dbReference>
<dbReference type="PANTHER" id="PTHR30055:SF239">
    <property type="entry name" value="TRANSCRIPTIONAL REGULATORY PROTEIN"/>
    <property type="match status" value="1"/>
</dbReference>
<dbReference type="InterPro" id="IPR050109">
    <property type="entry name" value="HTH-type_TetR-like_transc_reg"/>
</dbReference>
<comment type="caution">
    <text evidence="4">The sequence shown here is derived from an EMBL/GenBank/DDBJ whole genome shotgun (WGS) entry which is preliminary data.</text>
</comment>
<sequence>MVKASTTRQAWVDAAYTTFRDDGLAAVRVEPLARALGATKGSFYWHFADRAELVSAVVARWEEERTDATIALAQTGGDARQRVEALFSTVAHQRHDSATLYVQAAAEGVGDAVARVSQRRVDYLADLLVELGQAPDEARRRSFVALATVVGVGQLAAVGIGPDDPDALTATALAMVLA</sequence>
<dbReference type="RefSeq" id="WP_048342348.1">
    <property type="nucleotide sequence ID" value="NZ_BJLQ01000013.1"/>
</dbReference>
<dbReference type="InterPro" id="IPR001647">
    <property type="entry name" value="HTH_TetR"/>
</dbReference>
<feature type="domain" description="HTH tetR-type" evidence="3">
    <location>
        <begin position="5"/>
        <end position="65"/>
    </location>
</feature>
<evidence type="ECO:0000313" key="5">
    <source>
        <dbReference type="Proteomes" id="UP000320461"/>
    </source>
</evidence>
<accession>A0A4Y3KLS5</accession>
<proteinExistence type="predicted"/>
<dbReference type="PROSITE" id="PS50977">
    <property type="entry name" value="HTH_TETR_2"/>
    <property type="match status" value="1"/>
</dbReference>
<dbReference type="OrthoDB" id="3218408at2"/>
<keyword evidence="5" id="KW-1185">Reference proteome</keyword>
<protein>
    <recommendedName>
        <fullName evidence="3">HTH tetR-type domain-containing protein</fullName>
    </recommendedName>
</protein>
<dbReference type="PRINTS" id="PR00455">
    <property type="entry name" value="HTHTETR"/>
</dbReference>
<evidence type="ECO:0000313" key="4">
    <source>
        <dbReference type="EMBL" id="GEA84334.1"/>
    </source>
</evidence>
<dbReference type="InterPro" id="IPR009057">
    <property type="entry name" value="Homeodomain-like_sf"/>
</dbReference>
<organism evidence="4 5">
    <name type="scientific">Cellulomonas gelida</name>
    <dbReference type="NCBI Taxonomy" id="1712"/>
    <lineage>
        <taxon>Bacteria</taxon>
        <taxon>Bacillati</taxon>
        <taxon>Actinomycetota</taxon>
        <taxon>Actinomycetes</taxon>
        <taxon>Micrococcales</taxon>
        <taxon>Cellulomonadaceae</taxon>
        <taxon>Cellulomonas</taxon>
    </lineage>
</organism>
<feature type="DNA-binding region" description="H-T-H motif" evidence="2">
    <location>
        <begin position="28"/>
        <end position="47"/>
    </location>
</feature>
<dbReference type="PANTHER" id="PTHR30055">
    <property type="entry name" value="HTH-TYPE TRANSCRIPTIONAL REGULATOR RUTR"/>
    <property type="match status" value="1"/>
</dbReference>
<dbReference type="AlphaFoldDB" id="A0A4Y3KLS5"/>
<dbReference type="Pfam" id="PF00440">
    <property type="entry name" value="TetR_N"/>
    <property type="match status" value="1"/>
</dbReference>
<gene>
    <name evidence="4" type="ORF">CGE01nite_15850</name>
</gene>
<evidence type="ECO:0000259" key="3">
    <source>
        <dbReference type="PROSITE" id="PS50977"/>
    </source>
</evidence>